<dbReference type="InterPro" id="IPR008258">
    <property type="entry name" value="Transglycosylase_SLT_dom_1"/>
</dbReference>
<evidence type="ECO:0000256" key="1">
    <source>
        <dbReference type="ARBA" id="ARBA00009387"/>
    </source>
</evidence>
<feature type="domain" description="Transglycosylase SLT" evidence="2">
    <location>
        <begin position="15"/>
        <end position="68"/>
    </location>
</feature>
<evidence type="ECO:0000259" key="2">
    <source>
        <dbReference type="Pfam" id="PF01464"/>
    </source>
</evidence>
<dbReference type="Proteomes" id="UP000538147">
    <property type="component" value="Unassembled WGS sequence"/>
</dbReference>
<dbReference type="EMBL" id="JACIIV010000005">
    <property type="protein sequence ID" value="MBB6226702.1"/>
    <property type="molecule type" value="Genomic_DNA"/>
</dbReference>
<dbReference type="RefSeq" id="WP_184195910.1">
    <property type="nucleotide sequence ID" value="NZ_BMOX01000046.1"/>
</dbReference>
<comment type="caution">
    <text evidence="3">The sequence shown here is derived from an EMBL/GenBank/DDBJ whole genome shotgun (WGS) entry which is preliminary data.</text>
</comment>
<organism evidence="3 4">
    <name type="scientific">Polymorphobacter multimanifer</name>
    <dbReference type="NCBI Taxonomy" id="1070431"/>
    <lineage>
        <taxon>Bacteria</taxon>
        <taxon>Pseudomonadati</taxon>
        <taxon>Pseudomonadota</taxon>
        <taxon>Alphaproteobacteria</taxon>
        <taxon>Sphingomonadales</taxon>
        <taxon>Sphingosinicellaceae</taxon>
        <taxon>Polymorphobacter</taxon>
    </lineage>
</organism>
<proteinExistence type="inferred from homology"/>
<evidence type="ECO:0000313" key="3">
    <source>
        <dbReference type="EMBL" id="MBB6226702.1"/>
    </source>
</evidence>
<comment type="similarity">
    <text evidence="1">Belongs to the virb1 family.</text>
</comment>
<dbReference type="Pfam" id="PF01464">
    <property type="entry name" value="SLT"/>
    <property type="match status" value="1"/>
</dbReference>
<evidence type="ECO:0000313" key="4">
    <source>
        <dbReference type="Proteomes" id="UP000538147"/>
    </source>
</evidence>
<dbReference type="Gene3D" id="1.10.530.10">
    <property type="match status" value="1"/>
</dbReference>
<protein>
    <recommendedName>
        <fullName evidence="2">Transglycosylase SLT domain-containing protein</fullName>
    </recommendedName>
</protein>
<dbReference type="InterPro" id="IPR023346">
    <property type="entry name" value="Lysozyme-like_dom_sf"/>
</dbReference>
<gene>
    <name evidence="3" type="ORF">FHS79_000860</name>
</gene>
<dbReference type="SUPFAM" id="SSF53955">
    <property type="entry name" value="Lysozyme-like"/>
    <property type="match status" value="1"/>
</dbReference>
<sequence length="232" mass="23452">MRIETRAAEGVIAAVRSAAARTGTDFGFLLAQARSESGLDPRAQAKSSSARGLFQFTSGTWMEMVRRHGAEHGLGWAAEALKAGAAGSGVREAILALRDSPEAASLMAGELARDNAAALGRSLGRAVTAAEVHMASFLGASGATRFLTALAADPQAPAAAVVPQAAAANRAIFAARDGSPRSLAEVMAVMAGKIGGNDLPVRGNGLPVAAPPPAMLPAQARMAYLLLAELGG</sequence>
<keyword evidence="4" id="KW-1185">Reference proteome</keyword>
<dbReference type="AlphaFoldDB" id="A0A841LC31"/>
<accession>A0A841LC31</accession>
<name>A0A841LC31_9SPHN</name>
<reference evidence="3 4" key="1">
    <citation type="submission" date="2020-08" db="EMBL/GenBank/DDBJ databases">
        <title>Genomic Encyclopedia of Type Strains, Phase IV (KMG-IV): sequencing the most valuable type-strain genomes for metagenomic binning, comparative biology and taxonomic classification.</title>
        <authorList>
            <person name="Goeker M."/>
        </authorList>
    </citation>
    <scope>NUCLEOTIDE SEQUENCE [LARGE SCALE GENOMIC DNA]</scope>
    <source>
        <strain evidence="3 4">DSM 102189</strain>
    </source>
</reference>